<dbReference type="AlphaFoldDB" id="A0A8S8XAH1"/>
<gene>
    <name evidence="1" type="ORF">TMPK1_10980</name>
</gene>
<evidence type="ECO:0000313" key="2">
    <source>
        <dbReference type="Proteomes" id="UP000681075"/>
    </source>
</evidence>
<reference evidence="1" key="1">
    <citation type="submission" date="2021-02" db="EMBL/GenBank/DDBJ databases">
        <title>Genome sequence of Rhodospirillales sp. strain TMPK1 isolated from soil.</title>
        <authorList>
            <person name="Nakai R."/>
            <person name="Kusada H."/>
            <person name="Tamaki H."/>
        </authorList>
    </citation>
    <scope>NUCLEOTIDE SEQUENCE</scope>
    <source>
        <strain evidence="1">TMPK1</strain>
    </source>
</reference>
<accession>A0A8S8XAH1</accession>
<protein>
    <submittedName>
        <fullName evidence="1">Uncharacterized protein</fullName>
    </submittedName>
</protein>
<proteinExistence type="predicted"/>
<sequence>MRLYLLAIAAAVPVLIALVLVFAPRTDPGVSWPGVMLPLDLRDEDEEKLLAVTRDFARGQGLAYGNAPRFSGGKKILSASVADDRLRSTRHLMLITGACPQPKPTYCALFYQSALTEPGSIERLVAAYREMAIATFDTRVGASIVLERGAK</sequence>
<keyword evidence="2" id="KW-1185">Reference proteome</keyword>
<dbReference type="EMBL" id="BOPV01000001">
    <property type="protein sequence ID" value="GIL38861.1"/>
    <property type="molecule type" value="Genomic_DNA"/>
</dbReference>
<evidence type="ECO:0000313" key="1">
    <source>
        <dbReference type="EMBL" id="GIL38861.1"/>
    </source>
</evidence>
<dbReference type="Proteomes" id="UP000681075">
    <property type="component" value="Unassembled WGS sequence"/>
</dbReference>
<organism evidence="1 2">
    <name type="scientific">Roseiterribacter gracilis</name>
    <dbReference type="NCBI Taxonomy" id="2812848"/>
    <lineage>
        <taxon>Bacteria</taxon>
        <taxon>Pseudomonadati</taxon>
        <taxon>Pseudomonadota</taxon>
        <taxon>Alphaproteobacteria</taxon>
        <taxon>Rhodospirillales</taxon>
        <taxon>Roseiterribacteraceae</taxon>
        <taxon>Roseiterribacter</taxon>
    </lineage>
</organism>
<name>A0A8S8XAH1_9PROT</name>
<comment type="caution">
    <text evidence="1">The sequence shown here is derived from an EMBL/GenBank/DDBJ whole genome shotgun (WGS) entry which is preliminary data.</text>
</comment>